<evidence type="ECO:0000313" key="21">
    <source>
        <dbReference type="Proteomes" id="UP000424872"/>
    </source>
</evidence>
<keyword evidence="8" id="KW-0408">Iron</keyword>
<reference evidence="20" key="2">
    <citation type="journal article" date="2020" name="Environ. Microbiol.">
        <title>The extreme plant-growth-promoting properties of Pantoea phytobeneficialis MSR2 revealed by functional and genomic analysis.</title>
        <authorList>
            <person name="Nascimento F.X."/>
            <person name="Hernandez A.G."/>
            <person name="Glick B.R."/>
            <person name="Rossi M.J."/>
        </authorList>
    </citation>
    <scope>NUCLEOTIDE SEQUENCE</scope>
    <source>
        <strain evidence="20">MSR2</strain>
    </source>
</reference>
<evidence type="ECO:0000256" key="12">
    <source>
        <dbReference type="ARBA" id="ARBA00023170"/>
    </source>
</evidence>
<dbReference type="CDD" id="cd01347">
    <property type="entry name" value="ligand_gated_channel"/>
    <property type="match status" value="1"/>
</dbReference>
<dbReference type="InterPro" id="IPR000531">
    <property type="entry name" value="Beta-barrel_TonB"/>
</dbReference>
<keyword evidence="11 14" id="KW-0472">Membrane</keyword>
<evidence type="ECO:0000256" key="11">
    <source>
        <dbReference type="ARBA" id="ARBA00023136"/>
    </source>
</evidence>
<keyword evidence="6 14" id="KW-0812">Transmembrane</keyword>
<feature type="chain" id="PRO_5042903106" evidence="16">
    <location>
        <begin position="29"/>
        <end position="718"/>
    </location>
</feature>
<dbReference type="Pfam" id="PF00593">
    <property type="entry name" value="TonB_dep_Rec_b-barrel"/>
    <property type="match status" value="1"/>
</dbReference>
<dbReference type="Proteomes" id="UP001171299">
    <property type="component" value="Unassembled WGS sequence"/>
</dbReference>
<dbReference type="Proteomes" id="UP000424872">
    <property type="component" value="Chromosome"/>
</dbReference>
<evidence type="ECO:0000256" key="1">
    <source>
        <dbReference type="ARBA" id="ARBA00004571"/>
    </source>
</evidence>
<evidence type="ECO:0000256" key="8">
    <source>
        <dbReference type="ARBA" id="ARBA00023004"/>
    </source>
</evidence>
<evidence type="ECO:0000256" key="6">
    <source>
        <dbReference type="ARBA" id="ARBA00022692"/>
    </source>
</evidence>
<evidence type="ECO:0000256" key="4">
    <source>
        <dbReference type="ARBA" id="ARBA00022452"/>
    </source>
</evidence>
<organism evidence="20 21">
    <name type="scientific">Pantoea phytobeneficialis</name>
    <dbReference type="NCBI Taxonomy" id="2052056"/>
    <lineage>
        <taxon>Bacteria</taxon>
        <taxon>Pseudomonadati</taxon>
        <taxon>Pseudomonadota</taxon>
        <taxon>Gammaproteobacteria</taxon>
        <taxon>Enterobacterales</taxon>
        <taxon>Erwiniaceae</taxon>
        <taxon>Pantoea</taxon>
    </lineage>
</organism>
<evidence type="ECO:0000313" key="19">
    <source>
        <dbReference type="EMBL" id="MDO6405161.1"/>
    </source>
</evidence>
<keyword evidence="13 14" id="KW-0998">Cell outer membrane</keyword>
<keyword evidence="22" id="KW-1185">Reference proteome</keyword>
<comment type="similarity">
    <text evidence="2 14 15">Belongs to the TonB-dependent receptor family.</text>
</comment>
<dbReference type="RefSeq" id="WP_208723940.1">
    <property type="nucleotide sequence ID" value="NZ_CP024636.1"/>
</dbReference>
<dbReference type="GO" id="GO:0038023">
    <property type="term" value="F:signaling receptor activity"/>
    <property type="evidence" value="ECO:0007669"/>
    <property type="project" value="InterPro"/>
</dbReference>
<evidence type="ECO:0000256" key="9">
    <source>
        <dbReference type="ARBA" id="ARBA00023065"/>
    </source>
</evidence>
<gene>
    <name evidence="20" type="ORF">CTZ24_15170</name>
    <name evidence="19" type="ORF">Q3404_01110</name>
</gene>
<dbReference type="GO" id="GO:0015344">
    <property type="term" value="F:siderophore uptake transmembrane transporter activity"/>
    <property type="evidence" value="ECO:0007669"/>
    <property type="project" value="TreeGrafter"/>
</dbReference>
<evidence type="ECO:0000256" key="3">
    <source>
        <dbReference type="ARBA" id="ARBA00022448"/>
    </source>
</evidence>
<evidence type="ECO:0000256" key="7">
    <source>
        <dbReference type="ARBA" id="ARBA00022729"/>
    </source>
</evidence>
<evidence type="ECO:0000256" key="13">
    <source>
        <dbReference type="ARBA" id="ARBA00023237"/>
    </source>
</evidence>
<feature type="signal peptide" evidence="16">
    <location>
        <begin position="1"/>
        <end position="28"/>
    </location>
</feature>
<dbReference type="InterPro" id="IPR012910">
    <property type="entry name" value="Plug_dom"/>
</dbReference>
<evidence type="ECO:0000259" key="17">
    <source>
        <dbReference type="Pfam" id="PF00593"/>
    </source>
</evidence>
<dbReference type="Pfam" id="PF07715">
    <property type="entry name" value="Plug"/>
    <property type="match status" value="1"/>
</dbReference>
<dbReference type="EMBL" id="JAUOOM010000001">
    <property type="protein sequence ID" value="MDO6405161.1"/>
    <property type="molecule type" value="Genomic_DNA"/>
</dbReference>
<dbReference type="InterPro" id="IPR039426">
    <property type="entry name" value="TonB-dep_rcpt-like"/>
</dbReference>
<dbReference type="KEGG" id="ppho:CTZ24_15170"/>
<dbReference type="GO" id="GO:0009279">
    <property type="term" value="C:cell outer membrane"/>
    <property type="evidence" value="ECO:0007669"/>
    <property type="project" value="UniProtKB-SubCell"/>
</dbReference>
<reference evidence="19" key="3">
    <citation type="submission" date="2023-07" db="EMBL/GenBank/DDBJ databases">
        <title>The extreme plant-growth-promoting properties of Pantoea phytobeneficialis PF55 revealed by functional and genomic analysis.</title>
        <authorList>
            <person name="Nascimento F.X."/>
            <person name="Marcio R.J."/>
        </authorList>
    </citation>
    <scope>NUCLEOTIDE SEQUENCE</scope>
    <source>
        <strain evidence="19">PF55</strain>
    </source>
</reference>
<dbReference type="FunFam" id="2.40.170.20:FF:000005">
    <property type="entry name" value="TonB-dependent siderophore receptor"/>
    <property type="match status" value="1"/>
</dbReference>
<evidence type="ECO:0000256" key="5">
    <source>
        <dbReference type="ARBA" id="ARBA00022496"/>
    </source>
</evidence>
<keyword evidence="9" id="KW-0406">Ion transport</keyword>
<dbReference type="PROSITE" id="PS52016">
    <property type="entry name" value="TONB_DEPENDENT_REC_3"/>
    <property type="match status" value="1"/>
</dbReference>
<keyword evidence="12 20" id="KW-0675">Receptor</keyword>
<evidence type="ECO:0000313" key="22">
    <source>
        <dbReference type="Proteomes" id="UP001171299"/>
    </source>
</evidence>
<evidence type="ECO:0000313" key="20">
    <source>
        <dbReference type="EMBL" id="QGR07684.1"/>
    </source>
</evidence>
<dbReference type="AlphaFoldDB" id="A0AAP9H6X5"/>
<dbReference type="NCBIfam" id="TIGR01783">
    <property type="entry name" value="TonB-siderophor"/>
    <property type="match status" value="1"/>
</dbReference>
<evidence type="ECO:0000256" key="14">
    <source>
        <dbReference type="PROSITE-ProRule" id="PRU01360"/>
    </source>
</evidence>
<evidence type="ECO:0000256" key="15">
    <source>
        <dbReference type="RuleBase" id="RU003357"/>
    </source>
</evidence>
<sequence length="718" mass="78237">MCKMTGMSKAPFALSMMALMLIACRSSAADQQMVVTANAQNNPLQHMDGSGVVATSTTSATKTATPKIEVPQSVSSVTRKQMDLQAAQTAAEALRYTSGVVSEIRGASSSGAGYMFSRGFYLEQFLDGARMPSDSSFGYAIANYDTYGFSNIEVLHGPASVLYGQVNPGGVVNLTSKKPTETPVHEVFVTAGNHDHLQTGFDVGGKANDDGTLLYRLTASATDSKTQVDDTRQKHVYVAPAITWKPNDDTSLTLLAKYQRDPDVGYYNFVPAVGSVYSGPHGKISPQTNLGDANFDHHSRTQFSVGYEFWHRLNDSLMMRQNVHYSDVKDNLENVFTNGYASGSDRVLNRYAFFNHEQAKTLSVDNQLEAEFNTGALSHQLLSGVDFQRVLYRETVGLGAASTIDAFAPQYSDITMPATSSDDHIRQKQLGVYTQDQMRLGNWSYLLGIREDWAHADDVNPVTDSSTEQSARAFTWRTGLVYQFDNGIAPYASFAKSFIPQVGTLYGGGMAQPTTANQYEVGVKYQPTGFNGFITTSWFDLTEKNVLTSDPVHSGYDTQAGKVRSKGVEVEAHANLTTNLTLISAYTWLNAVTIDSNDSATTLDGGTTSMQGKRLWGMPRNTASAWLDYTFHQGALQGFGINAGVRYIGASKDTSNTIRVASATVMDAGIHYDTGEHWLFSLNASNLLDRHYVASCYSASTCTYAAGADVLATARYRW</sequence>
<evidence type="ECO:0000259" key="18">
    <source>
        <dbReference type="Pfam" id="PF07715"/>
    </source>
</evidence>
<dbReference type="PANTHER" id="PTHR32552">
    <property type="entry name" value="FERRICHROME IRON RECEPTOR-RELATED"/>
    <property type="match status" value="1"/>
</dbReference>
<dbReference type="SUPFAM" id="SSF56935">
    <property type="entry name" value="Porins"/>
    <property type="match status" value="1"/>
</dbReference>
<dbReference type="InterPro" id="IPR010105">
    <property type="entry name" value="TonB_sidphr_rcpt"/>
</dbReference>
<reference evidence="21" key="1">
    <citation type="submission" date="2017-11" db="EMBL/GenBank/DDBJ databases">
        <title>Genome sequence of Pantoea sp. MSR2.</title>
        <authorList>
            <person name="Nascimento F.X."/>
        </authorList>
    </citation>
    <scope>NUCLEOTIDE SEQUENCE [LARGE SCALE GENOMIC DNA]</scope>
    <source>
        <strain evidence="21">MSR2</strain>
    </source>
</reference>
<feature type="domain" description="TonB-dependent receptor plug" evidence="18">
    <location>
        <begin position="67"/>
        <end position="171"/>
    </location>
</feature>
<dbReference type="InterPro" id="IPR036942">
    <property type="entry name" value="Beta-barrel_TonB_sf"/>
</dbReference>
<keyword evidence="10 15" id="KW-0798">TonB box</keyword>
<evidence type="ECO:0000256" key="2">
    <source>
        <dbReference type="ARBA" id="ARBA00009810"/>
    </source>
</evidence>
<evidence type="ECO:0000256" key="10">
    <source>
        <dbReference type="ARBA" id="ARBA00023077"/>
    </source>
</evidence>
<keyword evidence="7 16" id="KW-0732">Signal</keyword>
<keyword evidence="3 14" id="KW-0813">Transport</keyword>
<dbReference type="GO" id="GO:0015891">
    <property type="term" value="P:siderophore transport"/>
    <property type="evidence" value="ECO:0007669"/>
    <property type="project" value="InterPro"/>
</dbReference>
<feature type="domain" description="TonB-dependent receptor-like beta-barrel" evidence="17">
    <location>
        <begin position="244"/>
        <end position="687"/>
    </location>
</feature>
<keyword evidence="5" id="KW-0410">Iron transport</keyword>
<dbReference type="EMBL" id="CP024636">
    <property type="protein sequence ID" value="QGR07684.1"/>
    <property type="molecule type" value="Genomic_DNA"/>
</dbReference>
<keyword evidence="4 14" id="KW-1134">Transmembrane beta strand</keyword>
<dbReference type="InterPro" id="IPR037066">
    <property type="entry name" value="Plug_dom_sf"/>
</dbReference>
<accession>A0AAP9H6X5</accession>
<name>A0AAP9H6X5_9GAMM</name>
<dbReference type="Gene3D" id="2.40.170.20">
    <property type="entry name" value="TonB-dependent receptor, beta-barrel domain"/>
    <property type="match status" value="1"/>
</dbReference>
<comment type="subcellular location">
    <subcellularLocation>
        <location evidence="1 14">Cell outer membrane</location>
        <topology evidence="1 14">Multi-pass membrane protein</topology>
    </subcellularLocation>
</comment>
<dbReference type="PROSITE" id="PS51257">
    <property type="entry name" value="PROKAR_LIPOPROTEIN"/>
    <property type="match status" value="1"/>
</dbReference>
<evidence type="ECO:0000256" key="16">
    <source>
        <dbReference type="SAM" id="SignalP"/>
    </source>
</evidence>
<protein>
    <submittedName>
        <fullName evidence="20">TonB-dependent siderophore receptor</fullName>
    </submittedName>
</protein>
<dbReference type="Gene3D" id="2.170.130.10">
    <property type="entry name" value="TonB-dependent receptor, plug domain"/>
    <property type="match status" value="1"/>
</dbReference>
<proteinExistence type="inferred from homology"/>
<dbReference type="PANTHER" id="PTHR32552:SF68">
    <property type="entry name" value="FERRICHROME OUTER MEMBRANE TRANSPORTER_PHAGE RECEPTOR"/>
    <property type="match status" value="1"/>
</dbReference>